<sequence length="158" mass="19245">MNIDDLKNIFEKEFRDYIVGIKLINNKNAEYDNFEFYNKELNEYLNYRNFKLYKHQVEALNLLYKNKNLIVTTPTASGKSHIFRLYIIDNILKYPNKTFLLIYPLRALLYDQYEKFEELIKDFENYTNKKLNIKMKFILGDLTYSEKEKIIKERPNLI</sequence>
<dbReference type="GO" id="GO:0036297">
    <property type="term" value="P:interstrand cross-link repair"/>
    <property type="evidence" value="ECO:0007669"/>
    <property type="project" value="TreeGrafter"/>
</dbReference>
<dbReference type="Proteomes" id="UP000245509">
    <property type="component" value="Unassembled WGS sequence"/>
</dbReference>
<dbReference type="GO" id="GO:0003676">
    <property type="term" value="F:nucleic acid binding"/>
    <property type="evidence" value="ECO:0007669"/>
    <property type="project" value="InterPro"/>
</dbReference>
<name>A0A2T9WKK7_NANST</name>
<reference evidence="3" key="3">
    <citation type="submission" date="2017-05" db="EMBL/GenBank/DDBJ databases">
        <authorList>
            <person name="Song R."/>
            <person name="Chenine A.L."/>
            <person name="Ruprecht R.M."/>
        </authorList>
    </citation>
    <scope>NUCLEOTIDE SEQUENCE</scope>
    <source>
        <strain evidence="3">SCGC AB-777_F03</strain>
    </source>
</reference>
<dbReference type="PANTHER" id="PTHR47957">
    <property type="entry name" value="ATP-DEPENDENT HELICASE HRQ1"/>
    <property type="match status" value="1"/>
</dbReference>
<keyword evidence="2" id="KW-0378">Hydrolase</keyword>
<gene>
    <name evidence="2" type="ORF">DDW03_002745</name>
    <name evidence="3" type="ORF">DDW03_02645</name>
</gene>
<dbReference type="SUPFAM" id="SSF52540">
    <property type="entry name" value="P-loop containing nucleoside triphosphate hydrolases"/>
    <property type="match status" value="1"/>
</dbReference>
<evidence type="ECO:0000313" key="2">
    <source>
        <dbReference type="EMBL" id="MCC5447308.1"/>
    </source>
</evidence>
<protein>
    <submittedName>
        <fullName evidence="2">DEAD/DEAH box helicase</fullName>
    </submittedName>
</protein>
<dbReference type="Pfam" id="PF00270">
    <property type="entry name" value="DEAD"/>
    <property type="match status" value="1"/>
</dbReference>
<reference evidence="2" key="2">
    <citation type="submission" date="2017-05" db="EMBL/GenBank/DDBJ databases">
        <authorList>
            <person name="Munson-Mcgee J.H."/>
        </authorList>
    </citation>
    <scope>NUCLEOTIDE SEQUENCE</scope>
    <source>
        <strain evidence="2">SCGC AB-777_F03</strain>
    </source>
</reference>
<keyword evidence="2" id="KW-0347">Helicase</keyword>
<dbReference type="InterPro" id="IPR027417">
    <property type="entry name" value="P-loop_NTPase"/>
</dbReference>
<reference evidence="2" key="4">
    <citation type="submission" date="2021-11" db="EMBL/GenBank/DDBJ databases">
        <authorList>
            <person name="Munson-Mcgee J."/>
            <person name="Field E."/>
            <person name="Bateson M."/>
            <person name="Rooney C."/>
            <person name="Stepanauskas R."/>
            <person name="Young M."/>
        </authorList>
    </citation>
    <scope>NUCLEOTIDE SEQUENCE</scope>
    <source>
        <strain evidence="2">SCGC AB-777_F03</strain>
    </source>
</reference>
<keyword evidence="2" id="KW-0547">Nucleotide-binding</keyword>
<dbReference type="Gene3D" id="3.40.50.300">
    <property type="entry name" value="P-loop containing nucleotide triphosphate hydrolases"/>
    <property type="match status" value="1"/>
</dbReference>
<dbReference type="PANTHER" id="PTHR47957:SF3">
    <property type="entry name" value="ATP-DEPENDENT HELICASE HRQ1"/>
    <property type="match status" value="1"/>
</dbReference>
<proteinExistence type="predicted"/>
<evidence type="ECO:0000313" key="3">
    <source>
        <dbReference type="EMBL" id="PVU68361.1"/>
    </source>
</evidence>
<dbReference type="AlphaFoldDB" id="A0A2T9WKK7"/>
<feature type="domain" description="Helicase ATP-binding" evidence="1">
    <location>
        <begin position="60"/>
        <end position="158"/>
    </location>
</feature>
<dbReference type="RefSeq" id="WP_228615531.1">
    <property type="nucleotide sequence ID" value="NZ_QEFP02000020.1"/>
</dbReference>
<dbReference type="EMBL" id="QEFP01000015">
    <property type="protein sequence ID" value="PVU68361.1"/>
    <property type="molecule type" value="Genomic_DNA"/>
</dbReference>
<accession>A0A2T9WKK7</accession>
<dbReference type="GO" id="GO:0043138">
    <property type="term" value="F:3'-5' DNA helicase activity"/>
    <property type="evidence" value="ECO:0007669"/>
    <property type="project" value="TreeGrafter"/>
</dbReference>
<dbReference type="EMBL" id="QEFP02000020">
    <property type="protein sequence ID" value="MCC5447308.1"/>
    <property type="molecule type" value="Genomic_DNA"/>
</dbReference>
<dbReference type="PROSITE" id="PS51192">
    <property type="entry name" value="HELICASE_ATP_BIND_1"/>
    <property type="match status" value="1"/>
</dbReference>
<dbReference type="GO" id="GO:0006289">
    <property type="term" value="P:nucleotide-excision repair"/>
    <property type="evidence" value="ECO:0007669"/>
    <property type="project" value="TreeGrafter"/>
</dbReference>
<dbReference type="InterPro" id="IPR014001">
    <property type="entry name" value="Helicase_ATP-bd"/>
</dbReference>
<dbReference type="GO" id="GO:0005524">
    <property type="term" value="F:ATP binding"/>
    <property type="evidence" value="ECO:0007669"/>
    <property type="project" value="InterPro"/>
</dbReference>
<organism evidence="3">
    <name type="scientific">Nanobsidianus stetteri</name>
    <dbReference type="NCBI Taxonomy" id="1294122"/>
    <lineage>
        <taxon>Archaea</taxon>
        <taxon>Nanobdellota</taxon>
        <taxon>Candidatus Nanoarchaeia</taxon>
        <taxon>Nanoarchaeales</taxon>
        <taxon>Nanopusillaceae</taxon>
        <taxon>Candidatus Nanobsidianus</taxon>
    </lineage>
</organism>
<comment type="caution">
    <text evidence="3">The sequence shown here is derived from an EMBL/GenBank/DDBJ whole genome shotgun (WGS) entry which is preliminary data.</text>
</comment>
<feature type="non-terminal residue" evidence="3">
    <location>
        <position position="158"/>
    </location>
</feature>
<reference evidence="3" key="1">
    <citation type="journal article" date="2015" name="Appl. Environ. Microbiol.">
        <title>Nanoarchaeota, Their Sulfolobales Host, and Nanoarchaeota Virus Distribution across Yellowstone National Park Hot Springs.</title>
        <authorList>
            <person name="Munson-McGee J.H."/>
            <person name="Field E.K."/>
            <person name="Bateson M."/>
            <person name="Rooney C."/>
            <person name="Stepanauskas R."/>
            <person name="Young M.J."/>
        </authorList>
    </citation>
    <scope>NUCLEOTIDE SEQUENCE [LARGE SCALE GENOMIC DNA]</scope>
    <source>
        <strain evidence="3">SCGC AB-777_F03</strain>
    </source>
</reference>
<dbReference type="InterPro" id="IPR011545">
    <property type="entry name" value="DEAD/DEAH_box_helicase_dom"/>
</dbReference>
<evidence type="ECO:0000259" key="1">
    <source>
        <dbReference type="PROSITE" id="PS51192"/>
    </source>
</evidence>
<keyword evidence="2" id="KW-0067">ATP-binding</keyword>